<gene>
    <name evidence="1" type="ORF">H9787_04320</name>
</gene>
<name>A0A9D2LI20_9FIRM</name>
<dbReference type="InterPro" id="IPR024265">
    <property type="entry name" value="DUF3788"/>
</dbReference>
<dbReference type="AlphaFoldDB" id="A0A9D2LI20"/>
<reference evidence="1" key="2">
    <citation type="submission" date="2021-04" db="EMBL/GenBank/DDBJ databases">
        <authorList>
            <person name="Gilroy R."/>
        </authorList>
    </citation>
    <scope>NUCLEOTIDE SEQUENCE</scope>
    <source>
        <strain evidence="1">ChiBcec18-1249</strain>
    </source>
</reference>
<comment type="caution">
    <text evidence="1">The sequence shown here is derived from an EMBL/GenBank/DDBJ whole genome shotgun (WGS) entry which is preliminary data.</text>
</comment>
<protein>
    <submittedName>
        <fullName evidence="1">DUF3788 domain-containing protein</fullName>
    </submittedName>
</protein>
<accession>A0A9D2LI20</accession>
<organism evidence="1 2">
    <name type="scientific">Candidatus Oscillibacter excrementigallinarum</name>
    <dbReference type="NCBI Taxonomy" id="2838716"/>
    <lineage>
        <taxon>Bacteria</taxon>
        <taxon>Bacillati</taxon>
        <taxon>Bacillota</taxon>
        <taxon>Clostridia</taxon>
        <taxon>Eubacteriales</taxon>
        <taxon>Oscillospiraceae</taxon>
        <taxon>Oscillibacter</taxon>
    </lineage>
</organism>
<sequence length="137" mass="15876">MLEKIPSPAAMTELLGPSLFGVWQQLCAAIDEKYDMEQTWNPGGKNWTYEYKYRRGGKTLCCLYAKQDHIGFMVIFGKEERTKFEAIRGTLSDTVCQQYDAAETYHDGKWVMLEPTSSAVFEDYMELLAIKRRPNRK</sequence>
<dbReference type="Proteomes" id="UP000823824">
    <property type="component" value="Unassembled WGS sequence"/>
</dbReference>
<dbReference type="Pfam" id="PF12663">
    <property type="entry name" value="DUF3788"/>
    <property type="match status" value="1"/>
</dbReference>
<reference evidence="1" key="1">
    <citation type="journal article" date="2021" name="PeerJ">
        <title>Extensive microbial diversity within the chicken gut microbiome revealed by metagenomics and culture.</title>
        <authorList>
            <person name="Gilroy R."/>
            <person name="Ravi A."/>
            <person name="Getino M."/>
            <person name="Pursley I."/>
            <person name="Horton D.L."/>
            <person name="Alikhan N.F."/>
            <person name="Baker D."/>
            <person name="Gharbi K."/>
            <person name="Hall N."/>
            <person name="Watson M."/>
            <person name="Adriaenssens E.M."/>
            <person name="Foster-Nyarko E."/>
            <person name="Jarju S."/>
            <person name="Secka A."/>
            <person name="Antonio M."/>
            <person name="Oren A."/>
            <person name="Chaudhuri R.R."/>
            <person name="La Ragione R."/>
            <person name="Hildebrand F."/>
            <person name="Pallen M.J."/>
        </authorList>
    </citation>
    <scope>NUCLEOTIDE SEQUENCE</scope>
    <source>
        <strain evidence="1">ChiBcec18-1249</strain>
    </source>
</reference>
<dbReference type="EMBL" id="DWZJ01000032">
    <property type="protein sequence ID" value="HJB12915.1"/>
    <property type="molecule type" value="Genomic_DNA"/>
</dbReference>
<evidence type="ECO:0000313" key="1">
    <source>
        <dbReference type="EMBL" id="HJB12915.1"/>
    </source>
</evidence>
<proteinExistence type="predicted"/>
<evidence type="ECO:0000313" key="2">
    <source>
        <dbReference type="Proteomes" id="UP000823824"/>
    </source>
</evidence>